<keyword evidence="12" id="KW-1185">Reference proteome</keyword>
<feature type="binding site" evidence="7">
    <location>
        <position position="471"/>
    </location>
    <ligand>
        <name>Na(+)</name>
        <dbReference type="ChEBI" id="CHEBI:29101"/>
        <label>1</label>
    </ligand>
</feature>
<dbReference type="Pfam" id="PF00209">
    <property type="entry name" value="SNF"/>
    <property type="match status" value="1"/>
</dbReference>
<dbReference type="InterPro" id="IPR000175">
    <property type="entry name" value="Na/ntran_symport"/>
</dbReference>
<keyword evidence="4" id="KW-0769">Symport</keyword>
<evidence type="ECO:0000256" key="9">
    <source>
        <dbReference type="SAM" id="MobiDB-lite"/>
    </source>
</evidence>
<evidence type="ECO:0000256" key="3">
    <source>
        <dbReference type="ARBA" id="ARBA00022692"/>
    </source>
</evidence>
<keyword evidence="6 10" id="KW-0472">Membrane</keyword>
<feature type="transmembrane region" description="Helical" evidence="10">
    <location>
        <begin position="277"/>
        <end position="294"/>
    </location>
</feature>
<feature type="disulfide bond" evidence="8">
    <location>
        <begin position="177"/>
        <end position="186"/>
    </location>
</feature>
<protein>
    <recommendedName>
        <fullName evidence="13">Sodium:neurotransmitter symporter family protein</fullName>
    </recommendedName>
</protein>
<feature type="transmembrane region" description="Helical" evidence="10">
    <location>
        <begin position="306"/>
        <end position="327"/>
    </location>
</feature>
<dbReference type="PROSITE" id="PS50267">
    <property type="entry name" value="NA_NEUROTRAN_SYMP_3"/>
    <property type="match status" value="1"/>
</dbReference>
<feature type="transmembrane region" description="Helical" evidence="10">
    <location>
        <begin position="62"/>
        <end position="81"/>
    </location>
</feature>
<dbReference type="Proteomes" id="UP000024635">
    <property type="component" value="Unassembled WGS sequence"/>
</dbReference>
<organism evidence="11 12">
    <name type="scientific">Ancylostoma ceylanicum</name>
    <dbReference type="NCBI Taxonomy" id="53326"/>
    <lineage>
        <taxon>Eukaryota</taxon>
        <taxon>Metazoa</taxon>
        <taxon>Ecdysozoa</taxon>
        <taxon>Nematoda</taxon>
        <taxon>Chromadorea</taxon>
        <taxon>Rhabditida</taxon>
        <taxon>Rhabditina</taxon>
        <taxon>Rhabditomorpha</taxon>
        <taxon>Strongyloidea</taxon>
        <taxon>Ancylostomatidae</taxon>
        <taxon>Ancylostomatinae</taxon>
        <taxon>Ancylostoma</taxon>
    </lineage>
</organism>
<feature type="region of interest" description="Disordered" evidence="9">
    <location>
        <begin position="1"/>
        <end position="29"/>
    </location>
</feature>
<dbReference type="GO" id="GO:0005886">
    <property type="term" value="C:plasma membrane"/>
    <property type="evidence" value="ECO:0007669"/>
    <property type="project" value="TreeGrafter"/>
</dbReference>
<dbReference type="AlphaFoldDB" id="A0A016V0W7"/>
<dbReference type="EMBL" id="JARK01001356">
    <property type="protein sequence ID" value="EYC20901.1"/>
    <property type="molecule type" value="Genomic_DNA"/>
</dbReference>
<feature type="binding site" evidence="7">
    <location>
        <position position="467"/>
    </location>
    <ligand>
        <name>Na(+)</name>
        <dbReference type="ChEBI" id="CHEBI:29101"/>
        <label>1</label>
    </ligand>
</feature>
<evidence type="ECO:0000256" key="5">
    <source>
        <dbReference type="ARBA" id="ARBA00022989"/>
    </source>
</evidence>
<evidence type="ECO:0008006" key="13">
    <source>
        <dbReference type="Google" id="ProtNLM"/>
    </source>
</evidence>
<evidence type="ECO:0000256" key="8">
    <source>
        <dbReference type="PIRSR" id="PIRSR600175-2"/>
    </source>
</evidence>
<evidence type="ECO:0000256" key="1">
    <source>
        <dbReference type="ARBA" id="ARBA00004141"/>
    </source>
</evidence>
<feature type="transmembrane region" description="Helical" evidence="10">
    <location>
        <begin position="129"/>
        <end position="148"/>
    </location>
</feature>
<dbReference type="PANTHER" id="PTHR11616">
    <property type="entry name" value="SODIUM/CHLORIDE DEPENDENT TRANSPORTER"/>
    <property type="match status" value="1"/>
</dbReference>
<evidence type="ECO:0000313" key="11">
    <source>
        <dbReference type="EMBL" id="EYC20901.1"/>
    </source>
</evidence>
<feature type="transmembrane region" description="Helical" evidence="10">
    <location>
        <begin position="87"/>
        <end position="109"/>
    </location>
</feature>
<evidence type="ECO:0000256" key="7">
    <source>
        <dbReference type="PIRSR" id="PIRSR600175-1"/>
    </source>
</evidence>
<reference evidence="12" key="1">
    <citation type="journal article" date="2015" name="Nat. Genet.">
        <title>The genome and transcriptome of the zoonotic hookworm Ancylostoma ceylanicum identify infection-specific gene families.</title>
        <authorList>
            <person name="Schwarz E.M."/>
            <person name="Hu Y."/>
            <person name="Antoshechkin I."/>
            <person name="Miller M.M."/>
            <person name="Sternberg P.W."/>
            <person name="Aroian R.V."/>
        </authorList>
    </citation>
    <scope>NUCLEOTIDE SEQUENCE</scope>
    <source>
        <strain evidence="12">HY135</strain>
    </source>
</reference>
<dbReference type="SUPFAM" id="SSF161070">
    <property type="entry name" value="SNF-like"/>
    <property type="match status" value="1"/>
</dbReference>
<dbReference type="InterPro" id="IPR037272">
    <property type="entry name" value="SNS_sf"/>
</dbReference>
<name>A0A016V0W7_9BILA</name>
<dbReference type="GO" id="GO:0046872">
    <property type="term" value="F:metal ion binding"/>
    <property type="evidence" value="ECO:0007669"/>
    <property type="project" value="UniProtKB-KW"/>
</dbReference>
<keyword evidence="7" id="KW-0915">Sodium</keyword>
<feature type="transmembrane region" description="Helical" evidence="10">
    <location>
        <begin position="381"/>
        <end position="402"/>
    </location>
</feature>
<comment type="caution">
    <text evidence="11">The sequence shown here is derived from an EMBL/GenBank/DDBJ whole genome shotgun (WGS) entry which is preliminary data.</text>
</comment>
<keyword evidence="2" id="KW-0813">Transport</keyword>
<dbReference type="GO" id="GO:0089718">
    <property type="term" value="P:amino acid import across plasma membrane"/>
    <property type="evidence" value="ECO:0007669"/>
    <property type="project" value="TreeGrafter"/>
</dbReference>
<sequence>MARPDSKEPVQTVEESASSESEESESISLKKDEQIYDEELMVTLGKLTRNLMFRPMWKNRTTAFFVISGYIITYSTGARMAHHFDRYGILFCVPLSLCMFFIGIPLVYLEMSLGQFTSLNAIVVFKRMAPLFSGVGVSMTLLSIIVTITDHLALYNFVAIVGNTIQMNLNEMPWHRCNNFFDSEDCKSRTSCKQDIQLDFYKLDKTLLYERGLDSLEPREFIGECIVSESPKLYHRNYDPHQKAHYSIFKRTGSEISYLSNKIGVKSIGNLDFEYPSPSHFLALFCCLALLVFVSMQGRGFVVKSCLITAVLSFVVLLGFIIAVTTTPTRQYHSWLWSKISLFYPPMWATSLLLTLNVLRIGQGGLYFLGAQNKFINNAFVDAFIVVIFVMGFLLVSTYVHILTVSGGGLRVAGYVVEKFGEYYEQKRDENVYYQLFYFWTTIANLAAYGAYEPYIQCAFSFLCAMLSINSTFLWLEMFVSTCVNTFHSLSDHASQVTIHRTVIIFLSLPFLLVRNRLGFHTLVAVENTVIPAISAIIVIIELLVVGGVYGFRRLWSNISCMSSDSDDETIIHRTSGLGFMVVWVVTPLLLLISLYIAYPHSHEDASMSVALISALILVPIPVMAVLKLVDKVCCGGRVAASHWSAATVTALCFSYVLIGFSAGFMFHQPKGDAAVVFHRNIPCRALYNPDTNLWGPRNDENRVRAAVWEKMFNVHQRW</sequence>
<evidence type="ECO:0000256" key="2">
    <source>
        <dbReference type="ARBA" id="ARBA00022448"/>
    </source>
</evidence>
<feature type="transmembrane region" description="Helical" evidence="10">
    <location>
        <begin position="571"/>
        <end position="598"/>
    </location>
</feature>
<evidence type="ECO:0000256" key="6">
    <source>
        <dbReference type="ARBA" id="ARBA00023136"/>
    </source>
</evidence>
<dbReference type="STRING" id="53326.A0A016V0W7"/>
<keyword evidence="3 10" id="KW-0812">Transmembrane</keyword>
<feature type="binding site" evidence="7">
    <location>
        <position position="69"/>
    </location>
    <ligand>
        <name>Na(+)</name>
        <dbReference type="ChEBI" id="CHEBI:29101"/>
        <label>1</label>
    </ligand>
</feature>
<feature type="transmembrane region" description="Helical" evidence="10">
    <location>
        <begin position="642"/>
        <end position="661"/>
    </location>
</feature>
<accession>A0A016V0W7</accession>
<feature type="transmembrane region" description="Helical" evidence="10">
    <location>
        <begin position="610"/>
        <end position="630"/>
    </location>
</feature>
<keyword evidence="7" id="KW-0479">Metal-binding</keyword>
<comment type="subcellular location">
    <subcellularLocation>
        <location evidence="1">Membrane</location>
        <topology evidence="1">Multi-pass membrane protein</topology>
    </subcellularLocation>
</comment>
<feature type="transmembrane region" description="Helical" evidence="10">
    <location>
        <begin position="432"/>
        <end position="452"/>
    </location>
</feature>
<keyword evidence="8" id="KW-1015">Disulfide bond</keyword>
<feature type="transmembrane region" description="Helical" evidence="10">
    <location>
        <begin position="530"/>
        <end position="551"/>
    </location>
</feature>
<gene>
    <name evidence="11" type="primary">Acey_s0020.g125</name>
    <name evidence="11" type="ORF">Y032_0020g125</name>
</gene>
<dbReference type="OrthoDB" id="5865587at2759"/>
<evidence type="ECO:0000256" key="4">
    <source>
        <dbReference type="ARBA" id="ARBA00022847"/>
    </source>
</evidence>
<evidence type="ECO:0000256" key="10">
    <source>
        <dbReference type="SAM" id="Phobius"/>
    </source>
</evidence>
<dbReference type="GO" id="GO:0005283">
    <property type="term" value="F:amino acid:sodium symporter activity"/>
    <property type="evidence" value="ECO:0007669"/>
    <property type="project" value="TreeGrafter"/>
</dbReference>
<feature type="transmembrane region" description="Helical" evidence="10">
    <location>
        <begin position="459"/>
        <end position="479"/>
    </location>
</feature>
<keyword evidence="5 10" id="KW-1133">Transmembrane helix</keyword>
<dbReference type="PANTHER" id="PTHR11616:SF241">
    <property type="entry name" value="SODIUM- AND CHLORIDE-DEPENDENT GLYCINE TRANSPORTER 2"/>
    <property type="match status" value="1"/>
</dbReference>
<proteinExistence type="predicted"/>
<feature type="transmembrane region" description="Helical" evidence="10">
    <location>
        <begin position="347"/>
        <end position="369"/>
    </location>
</feature>
<evidence type="ECO:0000313" key="12">
    <source>
        <dbReference type="Proteomes" id="UP000024635"/>
    </source>
</evidence>